<dbReference type="PANTHER" id="PTHR18919:SF107">
    <property type="entry name" value="ACETYL-COA ACETYLTRANSFERASE, CYTOSOLIC"/>
    <property type="match status" value="1"/>
</dbReference>
<dbReference type="InterPro" id="IPR020613">
    <property type="entry name" value="Thiolase_CS"/>
</dbReference>
<dbReference type="GO" id="GO:0006635">
    <property type="term" value="P:fatty acid beta-oxidation"/>
    <property type="evidence" value="ECO:0007669"/>
    <property type="project" value="TreeGrafter"/>
</dbReference>
<proteinExistence type="inferred from homology"/>
<dbReference type="SUPFAM" id="SSF53901">
    <property type="entry name" value="Thiolase-like"/>
    <property type="match status" value="2"/>
</dbReference>
<sequence length="398" mass="41574">MKSVSKNEEIYFLSGKRTPFGTYGGSLKDLSATDLAVESAKAALAQAGVSPELIEHVVYGNVVQTSSDAIYLPRHVGLRTGVPVPVPALGVNRLCGSGFQAFVTAAEMMLTGGAEAVLAGGTESMSQAPHVIRGARWGLPLGKGGLEDMLWTALTDSYTGQAMALTAEQLAVDYGLTQDDVDGYAVLTQKRFAAAQESGRLADEIAPVTLKGKKGDTVVFKDEHNRPETTVEGLRKLPKVFKKDGVVHAGAASGICDGAGSMVMATRSFVEKHGLKPVARLVNWGVSGCDPKIMGIGPAPAIRNLLKRADAKLTDVDLFEVNEAFAPQYLAVEKELGLPRDATNVNGGAIAVGHPLGASGARITMTLAYELKRRGARYGIGSACIGGGQGIAVLVEAL</sequence>
<evidence type="ECO:0000256" key="2">
    <source>
        <dbReference type="ARBA" id="ARBA00022679"/>
    </source>
</evidence>
<evidence type="ECO:0000313" key="8">
    <source>
        <dbReference type="EMBL" id="RKH67273.1"/>
    </source>
</evidence>
<evidence type="ECO:0000259" key="6">
    <source>
        <dbReference type="Pfam" id="PF00108"/>
    </source>
</evidence>
<keyword evidence="9" id="KW-1185">Reference proteome</keyword>
<feature type="domain" description="Thiolase C-terminal" evidence="7">
    <location>
        <begin position="275"/>
        <end position="396"/>
    </location>
</feature>
<dbReference type="Proteomes" id="UP000267003">
    <property type="component" value="Unassembled WGS sequence"/>
</dbReference>
<dbReference type="PANTHER" id="PTHR18919">
    <property type="entry name" value="ACETYL-COA C-ACYLTRANSFERASE"/>
    <property type="match status" value="1"/>
</dbReference>
<dbReference type="Pfam" id="PF00108">
    <property type="entry name" value="Thiolase_N"/>
    <property type="match status" value="1"/>
</dbReference>
<evidence type="ECO:0000256" key="4">
    <source>
        <dbReference type="PIRSR" id="PIRSR000429-1"/>
    </source>
</evidence>
<dbReference type="NCBIfam" id="TIGR01930">
    <property type="entry name" value="AcCoA-C-Actrans"/>
    <property type="match status" value="1"/>
</dbReference>
<protein>
    <submittedName>
        <fullName evidence="8">Acetyl-CoA C-acetyltransferase</fullName>
    </submittedName>
</protein>
<keyword evidence="2 5" id="KW-0808">Transferase</keyword>
<keyword evidence="3 5" id="KW-0012">Acyltransferase</keyword>
<evidence type="ECO:0000256" key="5">
    <source>
        <dbReference type="RuleBase" id="RU003557"/>
    </source>
</evidence>
<dbReference type="InterPro" id="IPR002155">
    <property type="entry name" value="Thiolase"/>
</dbReference>
<dbReference type="FunFam" id="3.40.47.10:FF:000010">
    <property type="entry name" value="Acetyl-CoA acetyltransferase (Thiolase)"/>
    <property type="match status" value="1"/>
</dbReference>
<comment type="similarity">
    <text evidence="1 5">Belongs to the thiolase-like superfamily. Thiolase family.</text>
</comment>
<dbReference type="PIRSF" id="PIRSF000429">
    <property type="entry name" value="Ac-CoA_Ac_transf"/>
    <property type="match status" value="1"/>
</dbReference>
<evidence type="ECO:0000313" key="9">
    <source>
        <dbReference type="Proteomes" id="UP000267003"/>
    </source>
</evidence>
<accession>A0A3A8QEX5</accession>
<dbReference type="EMBL" id="RAWK01000073">
    <property type="protein sequence ID" value="RKH67273.1"/>
    <property type="molecule type" value="Genomic_DNA"/>
</dbReference>
<dbReference type="Pfam" id="PF02803">
    <property type="entry name" value="Thiolase_C"/>
    <property type="match status" value="1"/>
</dbReference>
<feature type="domain" description="Thiolase N-terminal" evidence="6">
    <location>
        <begin position="13"/>
        <end position="267"/>
    </location>
</feature>
<evidence type="ECO:0000259" key="7">
    <source>
        <dbReference type="Pfam" id="PF02803"/>
    </source>
</evidence>
<dbReference type="GO" id="GO:0003985">
    <property type="term" value="F:acetyl-CoA C-acetyltransferase activity"/>
    <property type="evidence" value="ECO:0007669"/>
    <property type="project" value="TreeGrafter"/>
</dbReference>
<reference evidence="9" key="1">
    <citation type="submission" date="2018-09" db="EMBL/GenBank/DDBJ databases">
        <authorList>
            <person name="Livingstone P.G."/>
            <person name="Whitworth D.E."/>
        </authorList>
    </citation>
    <scope>NUCLEOTIDE SEQUENCE [LARGE SCALE GENOMIC DNA]</scope>
    <source>
        <strain evidence="9">AB050A</strain>
    </source>
</reference>
<organism evidence="8 9">
    <name type="scientific">Corallococcus aberystwythensis</name>
    <dbReference type="NCBI Taxonomy" id="2316722"/>
    <lineage>
        <taxon>Bacteria</taxon>
        <taxon>Pseudomonadati</taxon>
        <taxon>Myxococcota</taxon>
        <taxon>Myxococcia</taxon>
        <taxon>Myxococcales</taxon>
        <taxon>Cystobacterineae</taxon>
        <taxon>Myxococcaceae</taxon>
        <taxon>Corallococcus</taxon>
    </lineage>
</organism>
<dbReference type="PROSITE" id="PS00737">
    <property type="entry name" value="THIOLASE_2"/>
    <property type="match status" value="1"/>
</dbReference>
<dbReference type="InterPro" id="IPR016039">
    <property type="entry name" value="Thiolase-like"/>
</dbReference>
<name>A0A3A8QEX5_9BACT</name>
<feature type="active site" description="Proton acceptor" evidence="4">
    <location>
        <position position="384"/>
    </location>
</feature>
<dbReference type="AlphaFoldDB" id="A0A3A8QEX5"/>
<dbReference type="Gene3D" id="3.40.47.10">
    <property type="match status" value="2"/>
</dbReference>
<dbReference type="OrthoDB" id="4565318at2"/>
<comment type="caution">
    <text evidence="8">The sequence shown here is derived from an EMBL/GenBank/DDBJ whole genome shotgun (WGS) entry which is preliminary data.</text>
</comment>
<dbReference type="PROSITE" id="PS00099">
    <property type="entry name" value="THIOLASE_3"/>
    <property type="match status" value="1"/>
</dbReference>
<dbReference type="InterPro" id="IPR020617">
    <property type="entry name" value="Thiolase_C"/>
</dbReference>
<feature type="active site" description="Acyl-thioester intermediate" evidence="4">
    <location>
        <position position="95"/>
    </location>
</feature>
<feature type="active site" description="Proton acceptor" evidence="4">
    <location>
        <position position="354"/>
    </location>
</feature>
<dbReference type="CDD" id="cd00751">
    <property type="entry name" value="thiolase"/>
    <property type="match status" value="1"/>
</dbReference>
<dbReference type="InterPro" id="IPR020616">
    <property type="entry name" value="Thiolase_N"/>
</dbReference>
<evidence type="ECO:0000256" key="1">
    <source>
        <dbReference type="ARBA" id="ARBA00010982"/>
    </source>
</evidence>
<evidence type="ECO:0000256" key="3">
    <source>
        <dbReference type="ARBA" id="ARBA00023315"/>
    </source>
</evidence>
<dbReference type="RefSeq" id="WP_120555912.1">
    <property type="nucleotide sequence ID" value="NZ_RAWK01000073.1"/>
</dbReference>
<gene>
    <name evidence="8" type="ORF">D7W81_14205</name>
</gene>
<dbReference type="InterPro" id="IPR020610">
    <property type="entry name" value="Thiolase_AS"/>
</dbReference>